<dbReference type="InterPro" id="IPR050204">
    <property type="entry name" value="AraC_XylS_family_regulators"/>
</dbReference>
<feature type="domain" description="HTH araC/xylS-type" evidence="4">
    <location>
        <begin position="162"/>
        <end position="260"/>
    </location>
</feature>
<dbReference type="Gene3D" id="1.10.10.60">
    <property type="entry name" value="Homeodomain-like"/>
    <property type="match status" value="2"/>
</dbReference>
<organism evidence="5 6">
    <name type="scientific">Rhizobium tubonense</name>
    <dbReference type="NCBI Taxonomy" id="484088"/>
    <lineage>
        <taxon>Bacteria</taxon>
        <taxon>Pseudomonadati</taxon>
        <taxon>Pseudomonadota</taxon>
        <taxon>Alphaproteobacteria</taxon>
        <taxon>Hyphomicrobiales</taxon>
        <taxon>Rhizobiaceae</taxon>
        <taxon>Rhizobium/Agrobacterium group</taxon>
        <taxon>Rhizobium</taxon>
    </lineage>
</organism>
<proteinExistence type="predicted"/>
<evidence type="ECO:0000313" key="5">
    <source>
        <dbReference type="EMBL" id="PZM08023.1"/>
    </source>
</evidence>
<sequence>MMSASSGTRQIVASPTGGGFLIGISMAGAHKRRIFSEHHTTEYEFAENSMYIRDQSEAYKADASGSFNFVLMELPLPAFDQIADGLEIPRTTSLSQVTALPDPALGGLVRALFSTAGDQIQKSFLFVDQLSVAIGMHLLRNYGNGHPATELKRRPLSPKYEAVAKEMLLTRLTGDISIGEVASECRLPLATFLQAFRDTTGKTPNQWLMLQRIEKARHLLRDSHISLSEIARLCGFADQSHFSRAFSAATGTTPSHWRRSV</sequence>
<keyword evidence="6" id="KW-1185">Reference proteome</keyword>
<keyword evidence="3" id="KW-0804">Transcription</keyword>
<reference evidence="5 6" key="1">
    <citation type="journal article" date="2018" name="Sci. Rep.">
        <title>Rhizobium tumorigenes sp. nov., a novel plant tumorigenic bacterium isolated from cane gall tumors on thornless blackberry.</title>
        <authorList>
            <person name="Kuzmanovi N."/>
            <person name="Smalla K."/>
            <person name="Gronow S."/>
            <person name="PuBawska J."/>
        </authorList>
    </citation>
    <scope>NUCLEOTIDE SEQUENCE [LARGE SCALE GENOMIC DNA]</scope>
    <source>
        <strain evidence="5 6">CCBAU 85046</strain>
    </source>
</reference>
<dbReference type="InterPro" id="IPR018060">
    <property type="entry name" value="HTH_AraC"/>
</dbReference>
<dbReference type="PANTHER" id="PTHR46796">
    <property type="entry name" value="HTH-TYPE TRANSCRIPTIONAL ACTIVATOR RHAS-RELATED"/>
    <property type="match status" value="1"/>
</dbReference>
<dbReference type="PROSITE" id="PS01124">
    <property type="entry name" value="HTH_ARAC_FAMILY_2"/>
    <property type="match status" value="1"/>
</dbReference>
<dbReference type="Proteomes" id="UP000248925">
    <property type="component" value="Unassembled WGS sequence"/>
</dbReference>
<dbReference type="AlphaFoldDB" id="A0A2W4E6K2"/>
<evidence type="ECO:0000313" key="6">
    <source>
        <dbReference type="Proteomes" id="UP000248925"/>
    </source>
</evidence>
<dbReference type="InterPro" id="IPR009057">
    <property type="entry name" value="Homeodomain-like_sf"/>
</dbReference>
<dbReference type="EMBL" id="PCDP01000076">
    <property type="protein sequence ID" value="PZM08023.1"/>
    <property type="molecule type" value="Genomic_DNA"/>
</dbReference>
<evidence type="ECO:0000256" key="3">
    <source>
        <dbReference type="ARBA" id="ARBA00023163"/>
    </source>
</evidence>
<evidence type="ECO:0000256" key="2">
    <source>
        <dbReference type="ARBA" id="ARBA00023125"/>
    </source>
</evidence>
<evidence type="ECO:0000256" key="1">
    <source>
        <dbReference type="ARBA" id="ARBA00023015"/>
    </source>
</evidence>
<dbReference type="SMART" id="SM00342">
    <property type="entry name" value="HTH_ARAC"/>
    <property type="match status" value="1"/>
</dbReference>
<dbReference type="PANTHER" id="PTHR46796:SF14">
    <property type="entry name" value="TRANSCRIPTIONAL REGULATORY PROTEIN"/>
    <property type="match status" value="1"/>
</dbReference>
<evidence type="ECO:0000259" key="4">
    <source>
        <dbReference type="PROSITE" id="PS01124"/>
    </source>
</evidence>
<dbReference type="GO" id="GO:0003700">
    <property type="term" value="F:DNA-binding transcription factor activity"/>
    <property type="evidence" value="ECO:0007669"/>
    <property type="project" value="InterPro"/>
</dbReference>
<dbReference type="PROSITE" id="PS00041">
    <property type="entry name" value="HTH_ARAC_FAMILY_1"/>
    <property type="match status" value="1"/>
</dbReference>
<comment type="caution">
    <text evidence="5">The sequence shown here is derived from an EMBL/GenBank/DDBJ whole genome shotgun (WGS) entry which is preliminary data.</text>
</comment>
<dbReference type="InterPro" id="IPR020449">
    <property type="entry name" value="Tscrpt_reg_AraC-type_HTH"/>
</dbReference>
<dbReference type="SUPFAM" id="SSF46689">
    <property type="entry name" value="Homeodomain-like"/>
    <property type="match status" value="2"/>
</dbReference>
<dbReference type="InterPro" id="IPR018062">
    <property type="entry name" value="HTH_AraC-typ_CS"/>
</dbReference>
<accession>A0A2W4E6K2</accession>
<keyword evidence="1" id="KW-0805">Transcription regulation</keyword>
<gene>
    <name evidence="5" type="ORF">CPY51_30195</name>
</gene>
<dbReference type="GO" id="GO:0043565">
    <property type="term" value="F:sequence-specific DNA binding"/>
    <property type="evidence" value="ECO:0007669"/>
    <property type="project" value="InterPro"/>
</dbReference>
<dbReference type="PRINTS" id="PR00032">
    <property type="entry name" value="HTHARAC"/>
</dbReference>
<name>A0A2W4E6K2_9HYPH</name>
<keyword evidence="2" id="KW-0238">DNA-binding</keyword>
<dbReference type="Pfam" id="PF12833">
    <property type="entry name" value="HTH_18"/>
    <property type="match status" value="1"/>
</dbReference>
<protein>
    <submittedName>
        <fullName evidence="5">AraC family transcriptional regulator</fullName>
    </submittedName>
</protein>